<feature type="transmembrane region" description="Helical" evidence="1">
    <location>
        <begin position="357"/>
        <end position="377"/>
    </location>
</feature>
<dbReference type="Pfam" id="PF00873">
    <property type="entry name" value="ACR_tran"/>
    <property type="match status" value="1"/>
</dbReference>
<dbReference type="PANTHER" id="PTHR32063">
    <property type="match status" value="1"/>
</dbReference>
<feature type="transmembrane region" description="Helical" evidence="1">
    <location>
        <begin position="332"/>
        <end position="350"/>
    </location>
</feature>
<dbReference type="GO" id="GO:0042910">
    <property type="term" value="F:xenobiotic transmembrane transporter activity"/>
    <property type="evidence" value="ECO:0007669"/>
    <property type="project" value="TreeGrafter"/>
</dbReference>
<keyword evidence="1" id="KW-1133">Transmembrane helix</keyword>
<evidence type="ECO:0000256" key="1">
    <source>
        <dbReference type="SAM" id="Phobius"/>
    </source>
</evidence>
<dbReference type="SUPFAM" id="SSF82866">
    <property type="entry name" value="Multidrug efflux transporter AcrB transmembrane domain"/>
    <property type="match status" value="2"/>
</dbReference>
<feature type="transmembrane region" description="Helical" evidence="1">
    <location>
        <begin position="427"/>
        <end position="447"/>
    </location>
</feature>
<dbReference type="RefSeq" id="WP_168147551.1">
    <property type="nucleotide sequence ID" value="NZ_JAAVXB010000003.1"/>
</dbReference>
<feature type="transmembrane region" description="Helical" evidence="1">
    <location>
        <begin position="910"/>
        <end position="929"/>
    </location>
</feature>
<feature type="transmembrane region" description="Helical" evidence="1">
    <location>
        <begin position="522"/>
        <end position="546"/>
    </location>
</feature>
<dbReference type="EMBL" id="JAAVXB010000003">
    <property type="protein sequence ID" value="NKF22327.1"/>
    <property type="molecule type" value="Genomic_DNA"/>
</dbReference>
<feature type="transmembrane region" description="Helical" evidence="1">
    <location>
        <begin position="383"/>
        <end position="406"/>
    </location>
</feature>
<dbReference type="InterPro" id="IPR027463">
    <property type="entry name" value="AcrB_DN_DC_subdom"/>
</dbReference>
<feature type="transmembrane region" description="Helical" evidence="1">
    <location>
        <begin position="459"/>
        <end position="482"/>
    </location>
</feature>
<organism evidence="2 3">
    <name type="scientific">Solimonas marina</name>
    <dbReference type="NCBI Taxonomy" id="2714601"/>
    <lineage>
        <taxon>Bacteria</taxon>
        <taxon>Pseudomonadati</taxon>
        <taxon>Pseudomonadota</taxon>
        <taxon>Gammaproteobacteria</taxon>
        <taxon>Nevskiales</taxon>
        <taxon>Nevskiaceae</taxon>
        <taxon>Solimonas</taxon>
    </lineage>
</organism>
<dbReference type="Gene3D" id="3.30.70.1440">
    <property type="entry name" value="Multidrug efflux transporter AcrB pore domain"/>
    <property type="match status" value="1"/>
</dbReference>
<gene>
    <name evidence="2" type="ORF">G7Y82_08345</name>
</gene>
<dbReference type="PANTHER" id="PTHR32063:SF24">
    <property type="entry name" value="CATION EFFLUX SYSTEM (ACRB_ACRD_ACRF FAMILY)"/>
    <property type="match status" value="1"/>
</dbReference>
<sequence length="1019" mass="110699">MRISEFAVRNVPFMLVAVLLLAALGISAWMKISRTEDPHFPISAFSIVVVYPGADPQEIERQIVEPFEDAVHTLDEVKEITSTADDSLGIIRVEFEAYTDADKKYDELTREVDAQSRKLPDGVASIEINKINPGDVNIVQYALISKTATYRQLEDAADDLQDALERVPGVDKSETWAYPDRELRVELDLERMAALHVTPTQVLGILQADNTNVPGGAVDAGTRRFNIKTSGAYRNLQQIRDTVVAGSGDGVIHVRDIAQVRWDSGDYDYVARFDGQRAVYVTANQKTGRNIFDTKANIDAVVSDFHKTLPAAITLQLGFDQSKNVASRLDRLGHDFIIAIVLVIITLLPLGLRAAGIVMVSLPLSLLTGLAALYFAGFSLNQLSIAGFVIALGLLVDDSIVVTENIARFLRMGHTPDEAAMRATRQISLAVLGCTATLLFAFVPLLSLPGNAGKFIRSMPLAVVCTVAASLLVSLTVIPFLASRVLPRDGSDEGNFLLRALLRLIHRVYAPWLHRALARPRLAVGLSGLAFALSFLLIPAMGLSLFPNADTPQFMIDITTPNGTSLSHTGKILDDVEDIVRTEPDVTHTLSNLGHGNPRVYYNVFPHEYASNYAEIYVQLRAYDPQKTPALIERLRRKLDDVPGAEIIIKQFENGPPIEAPIALRIIGPDLDVLRELAAKIETLMRNTPGVRDISNPLRRSRVDLQLDVDTAKAGLLGVSELDLDRTVRLAVAGLSAGDFHEPDGDKYPIVLRAAMQQRPTLTTLEGLHVPSASGAQVPLAELATLKLTETSPRIYRRNRERAVSISAYTDAGYNTEALTHQLLDGLARMDLPRGYRYEAGGELEGRQDSFAGFGTAIIVAVAGIMAVLVLEFGSFKSTLIVGGVIPLGVTGGIVMLFVCGYTLSFTAMVGFIALIGIEIKNSILLVDFTNQLRLQGKPLDDAIAEAGEIRFLPILLTSITAIGGMLPLALQNSPLYSPLAIVVIGGLISSTLLGRLVTPALYKLLAPPLEHNVPRVVD</sequence>
<dbReference type="Gene3D" id="3.30.2090.10">
    <property type="entry name" value="Multidrug efflux transporter AcrB TolC docking domain, DN and DC subdomains"/>
    <property type="match status" value="2"/>
</dbReference>
<dbReference type="AlphaFoldDB" id="A0A970B4H1"/>
<proteinExistence type="predicted"/>
<dbReference type="SUPFAM" id="SSF82693">
    <property type="entry name" value="Multidrug efflux transporter AcrB pore domain, PN1, PN2, PC1 and PC2 subdomains"/>
    <property type="match status" value="3"/>
</dbReference>
<dbReference type="GO" id="GO:0005886">
    <property type="term" value="C:plasma membrane"/>
    <property type="evidence" value="ECO:0007669"/>
    <property type="project" value="TreeGrafter"/>
</dbReference>
<feature type="transmembrane region" description="Helical" evidence="1">
    <location>
        <begin position="880"/>
        <end position="904"/>
    </location>
</feature>
<keyword evidence="3" id="KW-1185">Reference proteome</keyword>
<dbReference type="PRINTS" id="PR00702">
    <property type="entry name" value="ACRIFLAVINRP"/>
</dbReference>
<name>A0A970B4H1_9GAMM</name>
<comment type="caution">
    <text evidence="2">The sequence shown here is derived from an EMBL/GenBank/DDBJ whole genome shotgun (WGS) entry which is preliminary data.</text>
</comment>
<feature type="transmembrane region" description="Helical" evidence="1">
    <location>
        <begin position="851"/>
        <end position="873"/>
    </location>
</feature>
<keyword evidence="1" id="KW-0812">Transmembrane</keyword>
<accession>A0A970B4H1</accession>
<dbReference type="InterPro" id="IPR001036">
    <property type="entry name" value="Acrflvin-R"/>
</dbReference>
<dbReference type="Gene3D" id="3.30.70.1430">
    <property type="entry name" value="Multidrug efflux transporter AcrB pore domain"/>
    <property type="match status" value="2"/>
</dbReference>
<evidence type="ECO:0000313" key="3">
    <source>
        <dbReference type="Proteomes" id="UP000653472"/>
    </source>
</evidence>
<evidence type="ECO:0000313" key="2">
    <source>
        <dbReference type="EMBL" id="NKF22327.1"/>
    </source>
</evidence>
<reference evidence="2" key="1">
    <citation type="submission" date="2020-03" db="EMBL/GenBank/DDBJ databases">
        <title>Solimonas marina sp. nov., isolated from deep seawater of the Pacific Ocean.</title>
        <authorList>
            <person name="Liu X."/>
            <person name="Lai Q."/>
            <person name="Sun F."/>
            <person name="Gai Y."/>
            <person name="Li G."/>
            <person name="Shao Z."/>
        </authorList>
    </citation>
    <scope>NUCLEOTIDE SEQUENCE</scope>
    <source>
        <strain evidence="2">C16B3</strain>
    </source>
</reference>
<dbReference type="Gene3D" id="3.30.70.1320">
    <property type="entry name" value="Multidrug efflux transporter AcrB pore domain like"/>
    <property type="match status" value="1"/>
</dbReference>
<feature type="transmembrane region" description="Helical" evidence="1">
    <location>
        <begin position="950"/>
        <end position="971"/>
    </location>
</feature>
<feature type="transmembrane region" description="Helical" evidence="1">
    <location>
        <begin position="977"/>
        <end position="998"/>
    </location>
</feature>
<protein>
    <submittedName>
        <fullName evidence="2">Efflux RND transporter permease subunit</fullName>
    </submittedName>
</protein>
<dbReference type="SUPFAM" id="SSF82714">
    <property type="entry name" value="Multidrug efflux transporter AcrB TolC docking domain, DN and DC subdomains"/>
    <property type="match status" value="2"/>
</dbReference>
<keyword evidence="1" id="KW-0472">Membrane</keyword>
<dbReference type="Gene3D" id="1.20.1640.10">
    <property type="entry name" value="Multidrug efflux transporter AcrB transmembrane domain"/>
    <property type="match status" value="2"/>
</dbReference>
<dbReference type="Proteomes" id="UP000653472">
    <property type="component" value="Unassembled WGS sequence"/>
</dbReference>